<dbReference type="EMBL" id="JADEXG010000011">
    <property type="protein sequence ID" value="MBE9077013.1"/>
    <property type="molecule type" value="Genomic_DNA"/>
</dbReference>
<evidence type="ECO:0000256" key="2">
    <source>
        <dbReference type="ARBA" id="ARBA00009774"/>
    </source>
</evidence>
<evidence type="ECO:0000259" key="5">
    <source>
        <dbReference type="PROSITE" id="PS50937"/>
    </source>
</evidence>
<dbReference type="SMART" id="SM00422">
    <property type="entry name" value="HTH_MERR"/>
    <property type="match status" value="1"/>
</dbReference>
<keyword evidence="4" id="KW-0413">Isomerase</keyword>
<dbReference type="GO" id="GO:0006355">
    <property type="term" value="P:regulation of DNA-templated transcription"/>
    <property type="evidence" value="ECO:0007669"/>
    <property type="project" value="InterPro"/>
</dbReference>
<reference evidence="6" key="1">
    <citation type="submission" date="2020-10" db="EMBL/GenBank/DDBJ databases">
        <authorList>
            <person name="Castelo-Branco R."/>
            <person name="Eusebio N."/>
            <person name="Adriana R."/>
            <person name="Vieira A."/>
            <person name="Brugerolle De Fraissinette N."/>
            <person name="Rezende De Castro R."/>
            <person name="Schneider M.P."/>
            <person name="Vasconcelos V."/>
            <person name="Leao P.N."/>
        </authorList>
    </citation>
    <scope>NUCLEOTIDE SEQUENCE</scope>
    <source>
        <strain evidence="6">LEGE 07310</strain>
    </source>
</reference>
<evidence type="ECO:0000256" key="1">
    <source>
        <dbReference type="ARBA" id="ARBA00004953"/>
    </source>
</evidence>
<evidence type="ECO:0000256" key="3">
    <source>
        <dbReference type="ARBA" id="ARBA00022573"/>
    </source>
</evidence>
<dbReference type="UniPathway" id="UPA00148"/>
<dbReference type="Gene3D" id="3.40.50.10230">
    <property type="entry name" value="Cobalamin biosynthesis CobH/CbiC, precorrin-8X methylmutase"/>
    <property type="match status" value="1"/>
</dbReference>
<comment type="pathway">
    <text evidence="1">Cofactor biosynthesis; adenosylcobalamin biosynthesis.</text>
</comment>
<gene>
    <name evidence="6" type="ORF">IQ241_06830</name>
</gene>
<name>A0A8J7AUJ6_9CYAN</name>
<dbReference type="RefSeq" id="WP_193905671.1">
    <property type="nucleotide sequence ID" value="NZ_JADEXG010000011.1"/>
</dbReference>
<dbReference type="InterPro" id="IPR003722">
    <property type="entry name" value="Cbl_synth_CobH/CbiC"/>
</dbReference>
<dbReference type="Proteomes" id="UP000636505">
    <property type="component" value="Unassembled WGS sequence"/>
</dbReference>
<dbReference type="PANTHER" id="PTHR43588:SF1">
    <property type="entry name" value="COBALT-PRECORRIN-8 METHYLMUTASE"/>
    <property type="match status" value="1"/>
</dbReference>
<keyword evidence="3" id="KW-0169">Cobalamin biosynthesis</keyword>
<evidence type="ECO:0000256" key="4">
    <source>
        <dbReference type="ARBA" id="ARBA00023235"/>
    </source>
</evidence>
<dbReference type="InterPro" id="IPR036588">
    <property type="entry name" value="CobH/CbiC_sf"/>
</dbReference>
<dbReference type="Gene3D" id="1.10.1660.10">
    <property type="match status" value="1"/>
</dbReference>
<dbReference type="InterPro" id="IPR009061">
    <property type="entry name" value="DNA-bd_dom_put_sf"/>
</dbReference>
<dbReference type="Pfam" id="PF13411">
    <property type="entry name" value="MerR_1"/>
    <property type="match status" value="1"/>
</dbReference>
<evidence type="ECO:0000313" key="7">
    <source>
        <dbReference type="Proteomes" id="UP000636505"/>
    </source>
</evidence>
<proteinExistence type="inferred from homology"/>
<evidence type="ECO:0000313" key="6">
    <source>
        <dbReference type="EMBL" id="MBE9077013.1"/>
    </source>
</evidence>
<dbReference type="SUPFAM" id="SSF46955">
    <property type="entry name" value="Putative DNA-binding domain"/>
    <property type="match status" value="1"/>
</dbReference>
<dbReference type="CDD" id="cd01106">
    <property type="entry name" value="HTH_TipAL-Mta"/>
    <property type="match status" value="1"/>
</dbReference>
<dbReference type="AlphaFoldDB" id="A0A8J7AUJ6"/>
<accession>A0A8J7AUJ6</accession>
<dbReference type="GO" id="GO:0016993">
    <property type="term" value="F:precorrin-8X methylmutase activity"/>
    <property type="evidence" value="ECO:0007669"/>
    <property type="project" value="InterPro"/>
</dbReference>
<dbReference type="PROSITE" id="PS50937">
    <property type="entry name" value="HTH_MERR_2"/>
    <property type="match status" value="1"/>
</dbReference>
<feature type="domain" description="HTH merR-type" evidence="5">
    <location>
        <begin position="4"/>
        <end position="74"/>
    </location>
</feature>
<protein>
    <submittedName>
        <fullName evidence="6">Precorrin-8X methylmutase</fullName>
    </submittedName>
</protein>
<dbReference type="SUPFAM" id="SSF63965">
    <property type="entry name" value="Precorrin-8X methylmutase CbiC/CobH"/>
    <property type="match status" value="1"/>
</dbReference>
<comment type="similarity">
    <text evidence="2">Belongs to the CobH/CbiC family.</text>
</comment>
<organism evidence="6 7">
    <name type="scientific">Vasconcelosia minhoensis LEGE 07310</name>
    <dbReference type="NCBI Taxonomy" id="915328"/>
    <lineage>
        <taxon>Bacteria</taxon>
        <taxon>Bacillati</taxon>
        <taxon>Cyanobacteriota</taxon>
        <taxon>Cyanophyceae</taxon>
        <taxon>Nodosilineales</taxon>
        <taxon>Cymatolegaceae</taxon>
        <taxon>Vasconcelosia</taxon>
        <taxon>Vasconcelosia minhoensis</taxon>
    </lineage>
</organism>
<dbReference type="InterPro" id="IPR000551">
    <property type="entry name" value="MerR-type_HTH_dom"/>
</dbReference>
<dbReference type="Pfam" id="PF02570">
    <property type="entry name" value="CbiC"/>
    <property type="match status" value="1"/>
</dbReference>
<comment type="caution">
    <text evidence="6">The sequence shown here is derived from an EMBL/GenBank/DDBJ whole genome shotgun (WGS) entry which is preliminary data.</text>
</comment>
<dbReference type="GO" id="GO:0009236">
    <property type="term" value="P:cobalamin biosynthetic process"/>
    <property type="evidence" value="ECO:0007669"/>
    <property type="project" value="UniProtKB-UniPathway"/>
</dbReference>
<dbReference type="PANTHER" id="PTHR43588">
    <property type="entry name" value="COBALT-PRECORRIN-8 METHYLMUTASE"/>
    <property type="match status" value="1"/>
</dbReference>
<dbReference type="GO" id="GO:0003677">
    <property type="term" value="F:DNA binding"/>
    <property type="evidence" value="ECO:0007669"/>
    <property type="project" value="InterPro"/>
</dbReference>
<sequence length="382" mass="41458">MTQTFTIKQLSTAVGSVTPRMVRHYHQLGLLPPPQRSRSNYRLYTDADIQRLRRIVSLKQQGFQLAHIKQVLATESSPEPDLSAQLQRQYQSVVQQLVQLRQTATALEGLIGRDRACQSVQAEALAQLRRLEAESRAEQAITESLWHRLDAAVDNHPENFQEALQQLLPDLSQRSEIEVDLLSQLVLACGDVSLVSFVRLSHGAIKAARAALGAGCAVVGDVPMVTAALDQTRLAHLGCETLTLLDDPHIHSAAEAEASCWQVSDWQQRLSQLPRGCILIVGYAPSLLVRICDAIAYGMSNSSGDAARTLAAQLQPALVIGMPIGFSHAPAAKRRLMQLSVPSITIEGTAGGGLLGAVGLNALAASLIEKPDCHCYLKERTH</sequence>
<keyword evidence="7" id="KW-1185">Reference proteome</keyword>